<dbReference type="CDD" id="cd06170">
    <property type="entry name" value="LuxR_C_like"/>
    <property type="match status" value="1"/>
</dbReference>
<dbReference type="KEGG" id="bsol:FSW04_15210"/>
<keyword evidence="2" id="KW-0805">Transcription regulation</keyword>
<evidence type="ECO:0000259" key="6">
    <source>
        <dbReference type="PROSITE" id="PS50043"/>
    </source>
</evidence>
<evidence type="ECO:0000256" key="3">
    <source>
        <dbReference type="ARBA" id="ARBA00023125"/>
    </source>
</evidence>
<feature type="modified residue" description="4-aspartylphosphate" evidence="5">
    <location>
        <position position="60"/>
    </location>
</feature>
<dbReference type="SUPFAM" id="SSF52172">
    <property type="entry name" value="CheY-like"/>
    <property type="match status" value="1"/>
</dbReference>
<feature type="domain" description="Response regulatory" evidence="7">
    <location>
        <begin position="9"/>
        <end position="125"/>
    </location>
</feature>
<dbReference type="RefSeq" id="WP_146920720.1">
    <property type="nucleotide sequence ID" value="NZ_CP042430.1"/>
</dbReference>
<protein>
    <submittedName>
        <fullName evidence="8">Response regulator transcription factor</fullName>
    </submittedName>
</protein>
<dbReference type="Pfam" id="PF00196">
    <property type="entry name" value="GerE"/>
    <property type="match status" value="1"/>
</dbReference>
<dbReference type="PANTHER" id="PTHR43214:SF24">
    <property type="entry name" value="TRANSCRIPTIONAL REGULATORY PROTEIN NARL-RELATED"/>
    <property type="match status" value="1"/>
</dbReference>
<dbReference type="PANTHER" id="PTHR43214">
    <property type="entry name" value="TWO-COMPONENT RESPONSE REGULATOR"/>
    <property type="match status" value="1"/>
</dbReference>
<dbReference type="InterPro" id="IPR016032">
    <property type="entry name" value="Sig_transdc_resp-reg_C-effctor"/>
</dbReference>
<name>A0A5B8U6M6_9ACTN</name>
<gene>
    <name evidence="8" type="ORF">FSW04_15210</name>
</gene>
<keyword evidence="4" id="KW-0804">Transcription</keyword>
<dbReference type="GO" id="GO:0000160">
    <property type="term" value="P:phosphorelay signal transduction system"/>
    <property type="evidence" value="ECO:0007669"/>
    <property type="project" value="InterPro"/>
</dbReference>
<dbReference type="EMBL" id="CP042430">
    <property type="protein sequence ID" value="QEC48789.1"/>
    <property type="molecule type" value="Genomic_DNA"/>
</dbReference>
<dbReference type="CDD" id="cd17535">
    <property type="entry name" value="REC_NarL-like"/>
    <property type="match status" value="1"/>
</dbReference>
<dbReference type="InterPro" id="IPR039420">
    <property type="entry name" value="WalR-like"/>
</dbReference>
<evidence type="ECO:0000256" key="1">
    <source>
        <dbReference type="ARBA" id="ARBA00022553"/>
    </source>
</evidence>
<evidence type="ECO:0000313" key="9">
    <source>
        <dbReference type="Proteomes" id="UP000321805"/>
    </source>
</evidence>
<dbReference type="SMART" id="SM00448">
    <property type="entry name" value="REC"/>
    <property type="match status" value="1"/>
</dbReference>
<dbReference type="PROSITE" id="PS50110">
    <property type="entry name" value="RESPONSE_REGULATORY"/>
    <property type="match status" value="1"/>
</dbReference>
<dbReference type="InterPro" id="IPR000792">
    <property type="entry name" value="Tscrpt_reg_LuxR_C"/>
</dbReference>
<keyword evidence="1 5" id="KW-0597">Phosphoprotein</keyword>
<dbReference type="PROSITE" id="PS00622">
    <property type="entry name" value="HTH_LUXR_1"/>
    <property type="match status" value="1"/>
</dbReference>
<dbReference type="InterPro" id="IPR011006">
    <property type="entry name" value="CheY-like_superfamily"/>
</dbReference>
<proteinExistence type="predicted"/>
<sequence>MPEARKRATVVVADDHPLYREALAQAVSGRPDLELVATASDGREALEQIRRLSPDVAVLDMRMPGLRGLDVVEALARDDSPTRVLVLSAAQESAVVYAAVAAGASGYWSKDAERDAICDAIAAIARGEKVLDPRLQSGVFTEIHAREIDVDRPVLTAREHEILVLIAQGMSAPAISAQLYLSTATVKTHLAHLYEKLGVGDRAAAVAEAMRRGLLE</sequence>
<evidence type="ECO:0000259" key="7">
    <source>
        <dbReference type="PROSITE" id="PS50110"/>
    </source>
</evidence>
<reference evidence="8 9" key="1">
    <citation type="journal article" date="2018" name="J. Microbiol.">
        <title>Baekduia soli gen. nov., sp. nov., a novel bacterium isolated from the soil of Baekdu Mountain and proposal of a novel family name, Baekduiaceae fam. nov.</title>
        <authorList>
            <person name="An D.S."/>
            <person name="Siddiqi M.Z."/>
            <person name="Kim K.H."/>
            <person name="Yu H.S."/>
            <person name="Im W.T."/>
        </authorList>
    </citation>
    <scope>NUCLEOTIDE SEQUENCE [LARGE SCALE GENOMIC DNA]</scope>
    <source>
        <strain evidence="8 9">BR7-21</strain>
    </source>
</reference>
<keyword evidence="3" id="KW-0238">DNA-binding</keyword>
<dbReference type="OrthoDB" id="9808843at2"/>
<dbReference type="InterPro" id="IPR058245">
    <property type="entry name" value="NreC/VraR/RcsB-like_REC"/>
</dbReference>
<keyword evidence="9" id="KW-1185">Reference proteome</keyword>
<dbReference type="Proteomes" id="UP000321805">
    <property type="component" value="Chromosome"/>
</dbReference>
<dbReference type="Pfam" id="PF00072">
    <property type="entry name" value="Response_reg"/>
    <property type="match status" value="1"/>
</dbReference>
<evidence type="ECO:0000256" key="2">
    <source>
        <dbReference type="ARBA" id="ARBA00023015"/>
    </source>
</evidence>
<dbReference type="Gene3D" id="3.40.50.2300">
    <property type="match status" value="1"/>
</dbReference>
<dbReference type="GO" id="GO:0003677">
    <property type="term" value="F:DNA binding"/>
    <property type="evidence" value="ECO:0007669"/>
    <property type="project" value="UniProtKB-KW"/>
</dbReference>
<dbReference type="SMART" id="SM00421">
    <property type="entry name" value="HTH_LUXR"/>
    <property type="match status" value="1"/>
</dbReference>
<dbReference type="SUPFAM" id="SSF46894">
    <property type="entry name" value="C-terminal effector domain of the bipartite response regulators"/>
    <property type="match status" value="1"/>
</dbReference>
<accession>A0A5B8U6M6</accession>
<evidence type="ECO:0000313" key="8">
    <source>
        <dbReference type="EMBL" id="QEC48789.1"/>
    </source>
</evidence>
<dbReference type="AlphaFoldDB" id="A0A5B8U6M6"/>
<dbReference type="PRINTS" id="PR00038">
    <property type="entry name" value="HTHLUXR"/>
</dbReference>
<dbReference type="PROSITE" id="PS50043">
    <property type="entry name" value="HTH_LUXR_2"/>
    <property type="match status" value="1"/>
</dbReference>
<dbReference type="InterPro" id="IPR001789">
    <property type="entry name" value="Sig_transdc_resp-reg_receiver"/>
</dbReference>
<dbReference type="GO" id="GO:0006355">
    <property type="term" value="P:regulation of DNA-templated transcription"/>
    <property type="evidence" value="ECO:0007669"/>
    <property type="project" value="InterPro"/>
</dbReference>
<organism evidence="8 9">
    <name type="scientific">Baekduia soli</name>
    <dbReference type="NCBI Taxonomy" id="496014"/>
    <lineage>
        <taxon>Bacteria</taxon>
        <taxon>Bacillati</taxon>
        <taxon>Actinomycetota</taxon>
        <taxon>Thermoleophilia</taxon>
        <taxon>Solirubrobacterales</taxon>
        <taxon>Baekduiaceae</taxon>
        <taxon>Baekduia</taxon>
    </lineage>
</organism>
<evidence type="ECO:0000256" key="4">
    <source>
        <dbReference type="ARBA" id="ARBA00023163"/>
    </source>
</evidence>
<feature type="domain" description="HTH luxR-type" evidence="6">
    <location>
        <begin position="148"/>
        <end position="213"/>
    </location>
</feature>
<evidence type="ECO:0000256" key="5">
    <source>
        <dbReference type="PROSITE-ProRule" id="PRU00169"/>
    </source>
</evidence>